<dbReference type="PROSITE" id="PS00356">
    <property type="entry name" value="HTH_LACI_1"/>
    <property type="match status" value="1"/>
</dbReference>
<keyword evidence="2" id="KW-0238">DNA-binding</keyword>
<dbReference type="PANTHER" id="PTHR30146">
    <property type="entry name" value="LACI-RELATED TRANSCRIPTIONAL REPRESSOR"/>
    <property type="match status" value="1"/>
</dbReference>
<dbReference type="SMART" id="SM00354">
    <property type="entry name" value="HTH_LACI"/>
    <property type="match status" value="1"/>
</dbReference>
<dbReference type="SUPFAM" id="SSF53822">
    <property type="entry name" value="Periplasmic binding protein-like I"/>
    <property type="match status" value="1"/>
</dbReference>
<evidence type="ECO:0000256" key="2">
    <source>
        <dbReference type="ARBA" id="ARBA00023125"/>
    </source>
</evidence>
<dbReference type="GO" id="GO:0003700">
    <property type="term" value="F:DNA-binding transcription factor activity"/>
    <property type="evidence" value="ECO:0007669"/>
    <property type="project" value="TreeGrafter"/>
</dbReference>
<evidence type="ECO:0000256" key="1">
    <source>
        <dbReference type="ARBA" id="ARBA00023015"/>
    </source>
</evidence>
<proteinExistence type="predicted"/>
<evidence type="ECO:0000259" key="4">
    <source>
        <dbReference type="PROSITE" id="PS50932"/>
    </source>
</evidence>
<dbReference type="PANTHER" id="PTHR30146:SF153">
    <property type="entry name" value="LACTOSE OPERON REPRESSOR"/>
    <property type="match status" value="1"/>
</dbReference>
<dbReference type="AlphaFoldDB" id="A0A2U2MQ27"/>
<dbReference type="InterPro" id="IPR000843">
    <property type="entry name" value="HTH_LacI"/>
</dbReference>
<evidence type="ECO:0000313" key="6">
    <source>
        <dbReference type="Proteomes" id="UP000245753"/>
    </source>
</evidence>
<gene>
    <name evidence="5" type="ORF">DF200_10155</name>
</gene>
<dbReference type="Proteomes" id="UP000245753">
    <property type="component" value="Unassembled WGS sequence"/>
</dbReference>
<protein>
    <submittedName>
        <fullName evidence="5">LacI family transcriptional regulator</fullName>
    </submittedName>
</protein>
<keyword evidence="1" id="KW-0805">Transcription regulation</keyword>
<dbReference type="Pfam" id="PF13377">
    <property type="entry name" value="Peripla_BP_3"/>
    <property type="match status" value="1"/>
</dbReference>
<organism evidence="5 6">
    <name type="scientific">Bifidobacterium catulorum</name>
    <dbReference type="NCBI Taxonomy" id="1630173"/>
    <lineage>
        <taxon>Bacteria</taxon>
        <taxon>Bacillati</taxon>
        <taxon>Actinomycetota</taxon>
        <taxon>Actinomycetes</taxon>
        <taxon>Bifidobacteriales</taxon>
        <taxon>Bifidobacteriaceae</taxon>
        <taxon>Bifidobacterium</taxon>
    </lineage>
</organism>
<dbReference type="SUPFAM" id="SSF47413">
    <property type="entry name" value="lambda repressor-like DNA-binding domains"/>
    <property type="match status" value="1"/>
</dbReference>
<dbReference type="Gene3D" id="3.40.50.2300">
    <property type="match status" value="2"/>
</dbReference>
<dbReference type="InterPro" id="IPR046335">
    <property type="entry name" value="LacI/GalR-like_sensor"/>
</dbReference>
<dbReference type="RefSeq" id="WP_109138155.1">
    <property type="nucleotide sequence ID" value="NZ_QFFN01000054.1"/>
</dbReference>
<keyword evidence="6" id="KW-1185">Reference proteome</keyword>
<comment type="caution">
    <text evidence="5">The sequence shown here is derived from an EMBL/GenBank/DDBJ whole genome shotgun (WGS) entry which is preliminary data.</text>
</comment>
<reference evidence="5 6" key="1">
    <citation type="journal article" date="2018" name="Int. J. Syst. Evol. Microbiol.">
        <title>Bifidobacterium catulorum sp. nov., a novel taxon from the faeces of the baby common marmoset (Callithrix jacchus).</title>
        <authorList>
            <person name="Modesto M."/>
            <person name="Michelini S."/>
            <person name="Oki K."/>
            <person name="Biavati B."/>
            <person name="Watanabe K."/>
            <person name="Mattarelli P."/>
        </authorList>
    </citation>
    <scope>NUCLEOTIDE SEQUENCE [LARGE SCALE GENOMIC DNA]</scope>
    <source>
        <strain evidence="5 6">MRM 8.19</strain>
    </source>
</reference>
<dbReference type="PROSITE" id="PS50932">
    <property type="entry name" value="HTH_LACI_2"/>
    <property type="match status" value="1"/>
</dbReference>
<dbReference type="CDD" id="cd01392">
    <property type="entry name" value="HTH_LacI"/>
    <property type="match status" value="1"/>
</dbReference>
<dbReference type="InterPro" id="IPR010982">
    <property type="entry name" value="Lambda_DNA-bd_dom_sf"/>
</dbReference>
<accession>A0A2U2MQ27</accession>
<evidence type="ECO:0000313" key="5">
    <source>
        <dbReference type="EMBL" id="PWG58948.1"/>
    </source>
</evidence>
<dbReference type="Pfam" id="PF00356">
    <property type="entry name" value="LacI"/>
    <property type="match status" value="1"/>
</dbReference>
<name>A0A2U2MQ27_9BIFI</name>
<dbReference type="GO" id="GO:0000976">
    <property type="term" value="F:transcription cis-regulatory region binding"/>
    <property type="evidence" value="ECO:0007669"/>
    <property type="project" value="TreeGrafter"/>
</dbReference>
<feature type="domain" description="HTH lacI-type" evidence="4">
    <location>
        <begin position="9"/>
        <end position="63"/>
    </location>
</feature>
<sequence>MTTYSNRKPRISEIAQLAGVSTSTVSKVINGRSGISPKTRTQVENALTRLGYTKPLVSTKVSRTIEIIAEYIENNGTIELIRHASVWGKRFQLGITVNQNNPGEPLNDCLRQIISRNPSGVIIQQLSKLSDEDRGLLDSRDIPWVLVDPVDVPEPDVNTISVDNWTGGFRATQHLIEQGHTRIGAISGLKRTQSAIARFSGYLAALRQAGIDYDPAITRESDYRSEGGYRAACSLLDMTNPPTAIFSCNDLTAVNVYKAAGERGLSVPEDLSVVGFDDVYPSAYLNPPLTTVEQPFDAIAEAAIRMIMDIRAGRDTDRHITLPTQLVVRGSVAAPRNG</sequence>
<dbReference type="EMBL" id="QFFN01000054">
    <property type="protein sequence ID" value="PWG58948.1"/>
    <property type="molecule type" value="Genomic_DNA"/>
</dbReference>
<evidence type="ECO:0000256" key="3">
    <source>
        <dbReference type="ARBA" id="ARBA00023163"/>
    </source>
</evidence>
<dbReference type="InterPro" id="IPR028082">
    <property type="entry name" value="Peripla_BP_I"/>
</dbReference>
<dbReference type="OrthoDB" id="3227375at2"/>
<dbReference type="Gene3D" id="1.10.260.40">
    <property type="entry name" value="lambda repressor-like DNA-binding domains"/>
    <property type="match status" value="1"/>
</dbReference>
<keyword evidence="3" id="KW-0804">Transcription</keyword>